<dbReference type="Proteomes" id="UP000001122">
    <property type="component" value="Chromosome"/>
</dbReference>
<dbReference type="HOGENOM" id="CLU_3355892_0_0_6"/>
<dbReference type="KEGG" id="ecw:EcE24377A_3273"/>
<dbReference type="AlphaFoldDB" id="A7ZR53"/>
<gene>
    <name evidence="1" type="ordered locus">EcE24377A_3273</name>
</gene>
<dbReference type="EMBL" id="CP000800">
    <property type="protein sequence ID" value="ABV17937.1"/>
    <property type="molecule type" value="Genomic_DNA"/>
</dbReference>
<evidence type="ECO:0000313" key="1">
    <source>
        <dbReference type="EMBL" id="ABV17937.1"/>
    </source>
</evidence>
<keyword evidence="2" id="KW-1185">Reference proteome</keyword>
<accession>A7ZR53</accession>
<organism evidence="1 2">
    <name type="scientific">Escherichia coli O139:H28 (strain E24377A / ETEC)</name>
    <dbReference type="NCBI Taxonomy" id="331111"/>
    <lineage>
        <taxon>Bacteria</taxon>
        <taxon>Pseudomonadati</taxon>
        <taxon>Pseudomonadota</taxon>
        <taxon>Gammaproteobacteria</taxon>
        <taxon>Enterobacterales</taxon>
        <taxon>Enterobacteriaceae</taxon>
        <taxon>Escherichia</taxon>
    </lineage>
</organism>
<name>A7ZR53_ECO24</name>
<reference evidence="2" key="1">
    <citation type="journal article" date="2008" name="J. Bacteriol.">
        <title>The pangenome structure of Escherichia coli: comparative genomic analysis of E. coli commensal and pathogenic isolates.</title>
        <authorList>
            <person name="Rasko D.A."/>
            <person name="Rosovitz M.J."/>
            <person name="Myers G.S."/>
            <person name="Mongodin E.F."/>
            <person name="Fricke W.F."/>
            <person name="Gajer P."/>
            <person name="Crabtree J."/>
            <person name="Sebaihia M."/>
            <person name="Thomson N.R."/>
            <person name="Chaudhuri R."/>
            <person name="Henderson I.R."/>
            <person name="Sperandio V."/>
            <person name="Ravel J."/>
        </authorList>
    </citation>
    <scope>NUCLEOTIDE SEQUENCE [LARGE SCALE GENOMIC DNA]</scope>
    <source>
        <strain evidence="2">E24377A / ETEC</strain>
    </source>
</reference>
<sequence length="36" mass="3663">MAMPELSGMSATRALSPRVMAAATAMAIPAEAQEVT</sequence>
<protein>
    <submittedName>
        <fullName evidence="1">Uncharacterized protein</fullName>
    </submittedName>
</protein>
<proteinExistence type="predicted"/>
<evidence type="ECO:0000313" key="2">
    <source>
        <dbReference type="Proteomes" id="UP000001122"/>
    </source>
</evidence>